<dbReference type="VEuPathDB" id="CryptoDB:Cvel_10534"/>
<sequence>MEAEGWCPQTEGLWKGGVVEMLNGIASGSGQLPSLRDLELNGASNHVQFGSGSADALAKGIFNRKYPSLRSVKLSCECVDQVHMRELSRALESRQAMSVRMLDISVGDEDEVESDTNSEDEAVEKGSRMLPLAVALGSKGLRGLKVLSLGSPLSRPGVEVLCLALRSRYSGDLRSLRSLQLILDVDCKPTGVRTLTEVLTADNLPALRRLKVEINELNDDELMEMVDVWSETEPPPLYELDLEASEADISDEGVVLLTSLLCSAKFPSLVWVLLNVSSESARTLLQSLFPESRRERRQSRFL</sequence>
<name>A0A0G4I2Y2_9ALVE</name>
<protein>
    <submittedName>
        <fullName evidence="1">Uncharacterized protein</fullName>
    </submittedName>
</protein>
<dbReference type="PhylomeDB" id="A0A0G4I2Y2"/>
<dbReference type="SUPFAM" id="SSF52047">
    <property type="entry name" value="RNI-like"/>
    <property type="match status" value="1"/>
</dbReference>
<dbReference type="Gene3D" id="3.80.10.10">
    <property type="entry name" value="Ribonuclease Inhibitor"/>
    <property type="match status" value="2"/>
</dbReference>
<proteinExistence type="predicted"/>
<reference evidence="1" key="1">
    <citation type="submission" date="2014-11" db="EMBL/GenBank/DDBJ databases">
        <authorList>
            <person name="Otto D Thomas"/>
            <person name="Naeem Raeece"/>
        </authorList>
    </citation>
    <scope>NUCLEOTIDE SEQUENCE</scope>
</reference>
<dbReference type="EMBL" id="CDMZ01004903">
    <property type="protein sequence ID" value="CEM51299.1"/>
    <property type="molecule type" value="Genomic_DNA"/>
</dbReference>
<gene>
    <name evidence="1" type="ORF">Cvel_10534</name>
</gene>
<dbReference type="AlphaFoldDB" id="A0A0G4I2Y2"/>
<evidence type="ECO:0000313" key="1">
    <source>
        <dbReference type="EMBL" id="CEM51299.1"/>
    </source>
</evidence>
<accession>A0A0G4I2Y2</accession>
<organism evidence="1">
    <name type="scientific">Chromera velia CCMP2878</name>
    <dbReference type="NCBI Taxonomy" id="1169474"/>
    <lineage>
        <taxon>Eukaryota</taxon>
        <taxon>Sar</taxon>
        <taxon>Alveolata</taxon>
        <taxon>Colpodellida</taxon>
        <taxon>Chromeraceae</taxon>
        <taxon>Chromera</taxon>
    </lineage>
</organism>
<dbReference type="InterPro" id="IPR032675">
    <property type="entry name" value="LRR_dom_sf"/>
</dbReference>